<dbReference type="Pfam" id="PF19054">
    <property type="entry name" value="DUF5753"/>
    <property type="match status" value="1"/>
</dbReference>
<evidence type="ECO:0000259" key="1">
    <source>
        <dbReference type="Pfam" id="PF19054"/>
    </source>
</evidence>
<proteinExistence type="predicted"/>
<dbReference type="Proteomes" id="UP000783871">
    <property type="component" value="Unassembled WGS sequence"/>
</dbReference>
<comment type="caution">
    <text evidence="2">The sequence shown here is derived from an EMBL/GenBank/DDBJ whole genome shotgun (WGS) entry which is preliminary data.</text>
</comment>
<reference evidence="2 3" key="1">
    <citation type="submission" date="2020-03" db="EMBL/GenBank/DDBJ databases">
        <title>WGS of actinomycetes isolated from Thailand.</title>
        <authorList>
            <person name="Thawai C."/>
        </authorList>
    </citation>
    <scope>NUCLEOTIDE SEQUENCE [LARGE SCALE GENOMIC DNA]</scope>
    <source>
        <strain evidence="2 3">HSS6-12</strain>
    </source>
</reference>
<organism evidence="2 3">
    <name type="scientific">Micromonospora thermarum</name>
    <dbReference type="NCBI Taxonomy" id="2720024"/>
    <lineage>
        <taxon>Bacteria</taxon>
        <taxon>Bacillati</taxon>
        <taxon>Actinomycetota</taxon>
        <taxon>Actinomycetes</taxon>
        <taxon>Micromonosporales</taxon>
        <taxon>Micromonosporaceae</taxon>
        <taxon>Micromonospora</taxon>
    </lineage>
</organism>
<gene>
    <name evidence="2" type="ORF">HCJ94_11895</name>
</gene>
<sequence>MCDGAALQRPLDGPPGMLAAQFAHLAACADQPHIQIQVVPADTPVYPGLQGGFILATLPDGSTVAHLDHQVRAQVVAECEDIATLQKTWESIHGQALPCRQSLHLLTEAAQRWT</sequence>
<evidence type="ECO:0000313" key="3">
    <source>
        <dbReference type="Proteomes" id="UP000783871"/>
    </source>
</evidence>
<keyword evidence="3" id="KW-1185">Reference proteome</keyword>
<protein>
    <recommendedName>
        <fullName evidence="1">DUF5753 domain-containing protein</fullName>
    </recommendedName>
</protein>
<name>A0ABX0Z4C5_9ACTN</name>
<dbReference type="EMBL" id="JAATEO010000010">
    <property type="protein sequence ID" value="NJP32666.1"/>
    <property type="molecule type" value="Genomic_DNA"/>
</dbReference>
<evidence type="ECO:0000313" key="2">
    <source>
        <dbReference type="EMBL" id="NJP32666.1"/>
    </source>
</evidence>
<accession>A0ABX0Z4C5</accession>
<dbReference type="InterPro" id="IPR043917">
    <property type="entry name" value="DUF5753"/>
</dbReference>
<feature type="domain" description="DUF5753" evidence="1">
    <location>
        <begin position="3"/>
        <end position="108"/>
    </location>
</feature>